<evidence type="ECO:0000259" key="2">
    <source>
        <dbReference type="Pfam" id="PF00561"/>
    </source>
</evidence>
<organism evidence="3">
    <name type="scientific">Xenopsylla cheopis</name>
    <name type="common">Oriental rat flea</name>
    <name type="synonym">Pulex cheopis</name>
    <dbReference type="NCBI Taxonomy" id="163159"/>
    <lineage>
        <taxon>Eukaryota</taxon>
        <taxon>Metazoa</taxon>
        <taxon>Ecdysozoa</taxon>
        <taxon>Arthropoda</taxon>
        <taxon>Hexapoda</taxon>
        <taxon>Insecta</taxon>
        <taxon>Pterygota</taxon>
        <taxon>Neoptera</taxon>
        <taxon>Endopterygota</taxon>
        <taxon>Siphonaptera</taxon>
        <taxon>Pulicidae</taxon>
        <taxon>Xenopsyllinae</taxon>
        <taxon>Xenopsylla</taxon>
    </lineage>
</organism>
<dbReference type="GO" id="GO:0005789">
    <property type="term" value="C:endoplasmic reticulum membrane"/>
    <property type="evidence" value="ECO:0007669"/>
    <property type="project" value="TreeGrafter"/>
</dbReference>
<reference evidence="3" key="1">
    <citation type="submission" date="2020-03" db="EMBL/GenBank/DDBJ databases">
        <title>Transcriptomic Profiling of the Digestive Tract of the Rat Flea, Xenopsylla cheopis, Following Blood Feeding and Infection with Yersinia pestis.</title>
        <authorList>
            <person name="Bland D.M."/>
            <person name="Martens C.A."/>
            <person name="Virtaneva K."/>
            <person name="Kanakabandi K."/>
            <person name="Long D."/>
            <person name="Rosenke R."/>
            <person name="Saturday G.A."/>
            <person name="Hoyt F.H."/>
            <person name="Bruno D.P."/>
            <person name="Ribeiro J.M.C."/>
            <person name="Hinnebusch J."/>
        </authorList>
    </citation>
    <scope>NUCLEOTIDE SEQUENCE</scope>
</reference>
<dbReference type="Gene3D" id="3.40.50.1820">
    <property type="entry name" value="alpha/beta hydrolase"/>
    <property type="match status" value="1"/>
</dbReference>
<dbReference type="GO" id="GO:0052651">
    <property type="term" value="P:monoacylglycerol catabolic process"/>
    <property type="evidence" value="ECO:0007669"/>
    <property type="project" value="TreeGrafter"/>
</dbReference>
<dbReference type="GO" id="GO:0047372">
    <property type="term" value="F:monoacylglycerol lipase activity"/>
    <property type="evidence" value="ECO:0007669"/>
    <property type="project" value="TreeGrafter"/>
</dbReference>
<protein>
    <submittedName>
        <fullName evidence="3">Putative monoacylglycerol lipase abhd12</fullName>
    </submittedName>
</protein>
<name>A0A6M2DL80_XENCH</name>
<feature type="domain" description="AB hydrolase-1" evidence="2">
    <location>
        <begin position="122"/>
        <end position="216"/>
    </location>
</feature>
<accession>A0A6M2DL80</accession>
<keyword evidence="1" id="KW-0732">Signal</keyword>
<dbReference type="InterPro" id="IPR000073">
    <property type="entry name" value="AB_hydrolase_1"/>
</dbReference>
<feature type="signal peptide" evidence="1">
    <location>
        <begin position="1"/>
        <end position="20"/>
    </location>
</feature>
<dbReference type="InterPro" id="IPR029058">
    <property type="entry name" value="AB_hydrolase_fold"/>
</dbReference>
<dbReference type="PANTHER" id="PTHR12277:SF194">
    <property type="entry name" value="FI04476P"/>
    <property type="match status" value="1"/>
</dbReference>
<dbReference type="Pfam" id="PF00561">
    <property type="entry name" value="Abhydrolase_1"/>
    <property type="match status" value="1"/>
</dbReference>
<sequence>MLMLIIFLQKAIVFMNFVKYDENFDYTRADELEDIKNIYISYCDPELKLNTCKIVLGVWHIIAKDGSPYLLKPNRSHSVMTNMYDAHNNDFIGEVRASFSISDESMSLWNFGTGAEMADGKPVVLYLHGNSGTRALYYRFNTYKLLQRLGCHVIAMDYRSFGDSTNVEPTENGVMKDALAVYKWLSSVARGPIVLWGHSLGSAIATHMLCHIQGKMNGPSALILESPFTNFYEEIYAHKFSLLFRFLPWFDYTIRKPILENGFLFKSDQYVSCFHQPILFLHAEDDKTVPLELGHKLFTIAKYNRDKSWGPIQFHRYDASKNLGHRYITLDNDTYVIVRDFLSSYAAERY</sequence>
<dbReference type="AlphaFoldDB" id="A0A6M2DL80"/>
<evidence type="ECO:0000313" key="3">
    <source>
        <dbReference type="EMBL" id="NOV45567.1"/>
    </source>
</evidence>
<dbReference type="EMBL" id="GIIL01001841">
    <property type="protein sequence ID" value="NOV45567.1"/>
    <property type="molecule type" value="Transcribed_RNA"/>
</dbReference>
<proteinExistence type="predicted"/>
<dbReference type="GO" id="GO:0004622">
    <property type="term" value="F:phosphatidylcholine lysophospholipase activity"/>
    <property type="evidence" value="ECO:0007669"/>
    <property type="project" value="TreeGrafter"/>
</dbReference>
<evidence type="ECO:0000256" key="1">
    <source>
        <dbReference type="SAM" id="SignalP"/>
    </source>
</evidence>
<dbReference type="PANTHER" id="PTHR12277">
    <property type="entry name" value="ALPHA/BETA HYDROLASE DOMAIN-CONTAINING PROTEIN"/>
    <property type="match status" value="1"/>
</dbReference>
<dbReference type="SUPFAM" id="SSF53474">
    <property type="entry name" value="alpha/beta-Hydrolases"/>
    <property type="match status" value="1"/>
</dbReference>
<dbReference type="GO" id="GO:0006660">
    <property type="term" value="P:phosphatidylserine catabolic process"/>
    <property type="evidence" value="ECO:0007669"/>
    <property type="project" value="TreeGrafter"/>
</dbReference>
<feature type="chain" id="PRO_5026805525" evidence="1">
    <location>
        <begin position="21"/>
        <end position="350"/>
    </location>
</feature>